<dbReference type="OrthoDB" id="424794at2759"/>
<dbReference type="PANTHER" id="PTHR21600:SF81">
    <property type="entry name" value="21S RRNA PSEUDOURIDINE(2819) SYNTHASE"/>
    <property type="match status" value="1"/>
</dbReference>
<dbReference type="Gene3D" id="3.30.2350.10">
    <property type="entry name" value="Pseudouridine synthase"/>
    <property type="match status" value="1"/>
</dbReference>
<evidence type="ECO:0000256" key="2">
    <source>
        <dbReference type="ARBA" id="ARBA00010876"/>
    </source>
</evidence>
<dbReference type="InterPro" id="IPR006145">
    <property type="entry name" value="PsdUridine_synth_RsuA/RluA"/>
</dbReference>
<dbReference type="RefSeq" id="XP_012652687.1">
    <property type="nucleotide sequence ID" value="XM_012797233.1"/>
</dbReference>
<comment type="subcellular location">
    <subcellularLocation>
        <location evidence="1">Mitochondrion</location>
    </subcellularLocation>
</comment>
<reference evidence="8" key="1">
    <citation type="journal article" date="2006" name="PLoS Biol.">
        <title>Macronuclear genome sequence of the ciliate Tetrahymena thermophila, a model eukaryote.</title>
        <authorList>
            <person name="Eisen J.A."/>
            <person name="Coyne R.S."/>
            <person name="Wu M."/>
            <person name="Wu D."/>
            <person name="Thiagarajan M."/>
            <person name="Wortman J.R."/>
            <person name="Badger J.H."/>
            <person name="Ren Q."/>
            <person name="Amedeo P."/>
            <person name="Jones K.M."/>
            <person name="Tallon L.J."/>
            <person name="Delcher A.L."/>
            <person name="Salzberg S.L."/>
            <person name="Silva J.C."/>
            <person name="Haas B.J."/>
            <person name="Majoros W.H."/>
            <person name="Farzad M."/>
            <person name="Carlton J.M."/>
            <person name="Smith R.K. Jr."/>
            <person name="Garg J."/>
            <person name="Pearlman R.E."/>
            <person name="Karrer K.M."/>
            <person name="Sun L."/>
            <person name="Manning G."/>
            <person name="Elde N.C."/>
            <person name="Turkewitz A.P."/>
            <person name="Asai D.J."/>
            <person name="Wilkes D.E."/>
            <person name="Wang Y."/>
            <person name="Cai H."/>
            <person name="Collins K."/>
            <person name="Stewart B.A."/>
            <person name="Lee S.R."/>
            <person name="Wilamowska K."/>
            <person name="Weinberg Z."/>
            <person name="Ruzzo W.L."/>
            <person name="Wloga D."/>
            <person name="Gaertig J."/>
            <person name="Frankel J."/>
            <person name="Tsao C.-C."/>
            <person name="Gorovsky M.A."/>
            <person name="Keeling P.J."/>
            <person name="Waller R.F."/>
            <person name="Patron N.J."/>
            <person name="Cherry J.M."/>
            <person name="Stover N.A."/>
            <person name="Krieger C.J."/>
            <person name="del Toro C."/>
            <person name="Ryder H.F."/>
            <person name="Williamson S.C."/>
            <person name="Barbeau R.A."/>
            <person name="Hamilton E.P."/>
            <person name="Orias E."/>
        </authorList>
    </citation>
    <scope>NUCLEOTIDE SEQUENCE [LARGE SCALE GENOMIC DNA]</scope>
    <source>
        <strain evidence="8">SB210</strain>
    </source>
</reference>
<dbReference type="GO" id="GO:0005739">
    <property type="term" value="C:mitochondrion"/>
    <property type="evidence" value="ECO:0007669"/>
    <property type="project" value="UniProtKB-SubCell"/>
</dbReference>
<accession>W7XKD0</accession>
<proteinExistence type="inferred from homology"/>
<keyword evidence="3" id="KW-0496">Mitochondrion</keyword>
<dbReference type="Proteomes" id="UP000009168">
    <property type="component" value="Unassembled WGS sequence"/>
</dbReference>
<evidence type="ECO:0000256" key="4">
    <source>
        <dbReference type="ARBA" id="ARBA00023235"/>
    </source>
</evidence>
<dbReference type="InParanoid" id="W7XKD0"/>
<sequence>MQRIFRQISRYYFCSLNNIENTKKKPFYQDINVNSQISNMRLDKYLKEHYGIPWTSLQICLRKKEIFVKDVQDLSKHKNPDYILKEGDIIRIPFSFVEKKEQIQNSQKQEQNEIKLDQSQIDKFKQMIIYENKNIIILNKANGVSCQGGQDVSLNLVTMGQQYLINQTNQKYLVAHRLDKVTSGVLMVPKNQQIAKIYGNLFNDKSNINKYYIALVRNSPKNFKAMINAPIEYSQSKQRAIVSNIIDENSKSAHTHYQVLAQFKMEDKNLAAKIINSEHDYIKDWGDFSLLKIRIQEGRKHQIRVHLSEISKTPIVGDARYFDKNHQESLFQYNKDQSIFLHCYQTFINNQELCNRLSKNSSSQIACNNLGEVQVEEGVLKIQASFPQHFNNLFELGFKDQPEQLDKLKQMIKDITL</sequence>
<dbReference type="STRING" id="312017.W7XKD0"/>
<gene>
    <name evidence="7" type="ORF">TTHERM_000402149</name>
</gene>
<evidence type="ECO:0000313" key="8">
    <source>
        <dbReference type="Proteomes" id="UP000009168"/>
    </source>
</evidence>
<dbReference type="SUPFAM" id="SSF55120">
    <property type="entry name" value="Pseudouridine synthase"/>
    <property type="match status" value="1"/>
</dbReference>
<dbReference type="InterPro" id="IPR050188">
    <property type="entry name" value="RluA_PseudoU_synthase"/>
</dbReference>
<name>W7XKD0_TETTS</name>
<evidence type="ECO:0000256" key="5">
    <source>
        <dbReference type="PROSITE-ProRule" id="PRU00182"/>
    </source>
</evidence>
<dbReference type="AlphaFoldDB" id="W7XKD0"/>
<feature type="domain" description="Pseudouridine synthase RsuA/RluA-like" evidence="6">
    <location>
        <begin position="134"/>
        <end position="308"/>
    </location>
</feature>
<dbReference type="PANTHER" id="PTHR21600">
    <property type="entry name" value="MITOCHONDRIAL RNA PSEUDOURIDINE SYNTHASE"/>
    <property type="match status" value="1"/>
</dbReference>
<organism evidence="7 8">
    <name type="scientific">Tetrahymena thermophila (strain SB210)</name>
    <dbReference type="NCBI Taxonomy" id="312017"/>
    <lineage>
        <taxon>Eukaryota</taxon>
        <taxon>Sar</taxon>
        <taxon>Alveolata</taxon>
        <taxon>Ciliophora</taxon>
        <taxon>Intramacronucleata</taxon>
        <taxon>Oligohymenophorea</taxon>
        <taxon>Hymenostomatida</taxon>
        <taxon>Tetrahymenina</taxon>
        <taxon>Tetrahymenidae</taxon>
        <taxon>Tetrahymena</taxon>
    </lineage>
</organism>
<dbReference type="PROSITE" id="PS50889">
    <property type="entry name" value="S4"/>
    <property type="match status" value="1"/>
</dbReference>
<dbReference type="GO" id="GO:0009982">
    <property type="term" value="F:pseudouridine synthase activity"/>
    <property type="evidence" value="ECO:0007669"/>
    <property type="project" value="InterPro"/>
</dbReference>
<dbReference type="Pfam" id="PF00849">
    <property type="entry name" value="PseudoU_synth_2"/>
    <property type="match status" value="1"/>
</dbReference>
<evidence type="ECO:0000256" key="3">
    <source>
        <dbReference type="ARBA" id="ARBA00023128"/>
    </source>
</evidence>
<keyword evidence="8" id="KW-1185">Reference proteome</keyword>
<protein>
    <submittedName>
        <fullName evidence="7">RNA pseudouridine synthase</fullName>
    </submittedName>
</protein>
<dbReference type="GO" id="GO:0003723">
    <property type="term" value="F:RNA binding"/>
    <property type="evidence" value="ECO:0007669"/>
    <property type="project" value="UniProtKB-KW"/>
</dbReference>
<evidence type="ECO:0000256" key="1">
    <source>
        <dbReference type="ARBA" id="ARBA00004173"/>
    </source>
</evidence>
<dbReference type="CDD" id="cd02869">
    <property type="entry name" value="PseudoU_synth_RluA_like"/>
    <property type="match status" value="1"/>
</dbReference>
<dbReference type="InterPro" id="IPR020103">
    <property type="entry name" value="PsdUridine_synth_cat_dom_sf"/>
</dbReference>
<dbReference type="GeneID" id="24438775"/>
<dbReference type="KEGG" id="tet:TTHERM_000402149"/>
<keyword evidence="5" id="KW-0694">RNA-binding</keyword>
<dbReference type="GO" id="GO:0000455">
    <property type="term" value="P:enzyme-directed rRNA pseudouridine synthesis"/>
    <property type="evidence" value="ECO:0007669"/>
    <property type="project" value="TreeGrafter"/>
</dbReference>
<keyword evidence="4" id="KW-0413">Isomerase</keyword>
<evidence type="ECO:0000313" key="7">
    <source>
        <dbReference type="EMBL" id="EWS74794.1"/>
    </source>
</evidence>
<comment type="similarity">
    <text evidence="2">Belongs to the pseudouridine synthase RluA family.</text>
</comment>
<dbReference type="EMBL" id="GG662719">
    <property type="protein sequence ID" value="EWS74794.1"/>
    <property type="molecule type" value="Genomic_DNA"/>
</dbReference>
<evidence type="ECO:0000259" key="6">
    <source>
        <dbReference type="Pfam" id="PF00849"/>
    </source>
</evidence>